<protein>
    <submittedName>
        <fullName evidence="3">Uncharacterized protein</fullName>
    </submittedName>
</protein>
<dbReference type="AlphaFoldDB" id="A0AB38CU86"/>
<evidence type="ECO:0000256" key="2">
    <source>
        <dbReference type="SAM" id="MobiDB-lite"/>
    </source>
</evidence>
<evidence type="ECO:0000256" key="1">
    <source>
        <dbReference type="SAM" id="Coils"/>
    </source>
</evidence>
<organism evidence="3 4">
    <name type="scientific">Mycobacteroides abscessus subsp. abscessus</name>
    <dbReference type="NCBI Taxonomy" id="1185650"/>
    <lineage>
        <taxon>Bacteria</taxon>
        <taxon>Bacillati</taxon>
        <taxon>Actinomycetota</taxon>
        <taxon>Actinomycetes</taxon>
        <taxon>Mycobacteriales</taxon>
        <taxon>Mycobacteriaceae</taxon>
        <taxon>Mycobacteroides</taxon>
        <taxon>Mycobacteroides abscessus</taxon>
    </lineage>
</organism>
<gene>
    <name evidence="3" type="ORF">SAMEA2070301_00856</name>
</gene>
<evidence type="ECO:0000313" key="4">
    <source>
        <dbReference type="Proteomes" id="UP000185210"/>
    </source>
</evidence>
<proteinExistence type="predicted"/>
<accession>A0AB38CU86</accession>
<feature type="coiled-coil region" evidence="1">
    <location>
        <begin position="94"/>
        <end position="156"/>
    </location>
</feature>
<keyword evidence="1" id="KW-0175">Coiled coil</keyword>
<feature type="region of interest" description="Disordered" evidence="2">
    <location>
        <begin position="168"/>
        <end position="228"/>
    </location>
</feature>
<evidence type="ECO:0000313" key="3">
    <source>
        <dbReference type="EMBL" id="SIA30151.1"/>
    </source>
</evidence>
<reference evidence="3 4" key="1">
    <citation type="submission" date="2016-11" db="EMBL/GenBank/DDBJ databases">
        <authorList>
            <consortium name="Pathogen Informatics"/>
        </authorList>
    </citation>
    <scope>NUCLEOTIDE SEQUENCE [LARGE SCALE GENOMIC DNA]</scope>
    <source>
        <strain evidence="3 4">104</strain>
    </source>
</reference>
<comment type="caution">
    <text evidence="3">The sequence shown here is derived from an EMBL/GenBank/DDBJ whole genome shotgun (WGS) entry which is preliminary data.</text>
</comment>
<dbReference type="EMBL" id="FSHM01000001">
    <property type="protein sequence ID" value="SIA30151.1"/>
    <property type="molecule type" value="Genomic_DNA"/>
</dbReference>
<dbReference type="Proteomes" id="UP000185210">
    <property type="component" value="Unassembled WGS sequence"/>
</dbReference>
<sequence length="369" mass="40432">MSYLLMLAQIRRMPALIGSLQDALHERAAGSANAADEVAAIRKAATWEGKGGDAAMNALGRSVLSFDRAQADDRALATAVDGVRARADSVVQKIDALAQEAKAAHFTLNEAENRLEGGLDTRSMSEEDRRAYIDKHAELQAKLEAIRREGEEVDLDFGRVIATATGNADSSSELSPIAQEGKTVVQSAPPEGTLEGTGYWVIDPALGQDTPTRPASTPGPYSYATDPNFKLNTGPTSDFGYPSRNWSSKPFGEYMESYRFRITGTEFTGQTKMVQVNGKWHQAEWQNFKYEMRQNQNIHWNRDGAPMKETPLVNQPWKPVSIADIVNISHKLPDTKIWLPDSCGGKVTLVNGTVVGPKYQMPPVMHAAR</sequence>
<name>A0AB38CU86_9MYCO</name>
<dbReference type="RefSeq" id="WP_052536546.1">
    <property type="nucleotide sequence ID" value="NZ_CAACXP010000002.1"/>
</dbReference>